<dbReference type="InterPro" id="IPR013328">
    <property type="entry name" value="6PGD_dom2"/>
</dbReference>
<dbReference type="EMBL" id="SJPO01000013">
    <property type="protein sequence ID" value="TWT66941.1"/>
    <property type="molecule type" value="Genomic_DNA"/>
</dbReference>
<sequence>MNESVKGQSQKTAVGVIGLGIMGAPIALNLVKSGYPVTVYNRTASKCTALQQAGARVAASPAGAAAESDVVIAVVSDTNDVEDVLFGPAGAVEGLTSGDVLIDMSTINPLASQRFAARLDEHGVDFLDAPVSGGQKGAENATLAIMVGGKQAAFERCSDILAAVGKTVVHVGPNGHGLLTKMVNQVTAATSLVAMAECMHLIRQTGVDPEKALQVILGGAARSGMLENYSPKVLQEDFAPGFKIKLMNKDLRIASELLQASEVELPTFATAREAFNSCEAEGMGELGVQGVFKAYSK</sequence>
<dbReference type="GO" id="GO:0008679">
    <property type="term" value="F:2-hydroxy-3-oxopropionate reductase activity"/>
    <property type="evidence" value="ECO:0007669"/>
    <property type="project" value="UniProtKB-EC"/>
</dbReference>
<reference evidence="7 8" key="1">
    <citation type="submission" date="2019-02" db="EMBL/GenBank/DDBJ databases">
        <title>Deep-cultivation of Planctomycetes and their phenomic and genomic characterization uncovers novel biology.</title>
        <authorList>
            <person name="Wiegand S."/>
            <person name="Jogler M."/>
            <person name="Boedeker C."/>
            <person name="Pinto D."/>
            <person name="Vollmers J."/>
            <person name="Rivas-Marin E."/>
            <person name="Kohn T."/>
            <person name="Peeters S.H."/>
            <person name="Heuer A."/>
            <person name="Rast P."/>
            <person name="Oberbeckmann S."/>
            <person name="Bunk B."/>
            <person name="Jeske O."/>
            <person name="Meyerdierks A."/>
            <person name="Storesund J.E."/>
            <person name="Kallscheuer N."/>
            <person name="Luecker S."/>
            <person name="Lage O.M."/>
            <person name="Pohl T."/>
            <person name="Merkel B.J."/>
            <person name="Hornburger P."/>
            <person name="Mueller R.-W."/>
            <person name="Bruemmer F."/>
            <person name="Labrenz M."/>
            <person name="Spormann A.M."/>
            <person name="Op Den Camp H."/>
            <person name="Overmann J."/>
            <person name="Amann R."/>
            <person name="Jetten M.S.M."/>
            <person name="Mascher T."/>
            <person name="Medema M.H."/>
            <person name="Devos D.P."/>
            <person name="Kaster A.-K."/>
            <person name="Ovreas L."/>
            <person name="Rohde M."/>
            <person name="Galperin M.Y."/>
            <person name="Jogler C."/>
        </authorList>
    </citation>
    <scope>NUCLEOTIDE SEQUENCE [LARGE SCALE GENOMIC DNA]</scope>
    <source>
        <strain evidence="7 8">Pla123a</strain>
    </source>
</reference>
<dbReference type="GO" id="GO:0050661">
    <property type="term" value="F:NADP binding"/>
    <property type="evidence" value="ECO:0007669"/>
    <property type="project" value="InterPro"/>
</dbReference>
<dbReference type="InterPro" id="IPR029154">
    <property type="entry name" value="HIBADH-like_NADP-bd"/>
</dbReference>
<accession>A0A5C5XWQ8</accession>
<gene>
    <name evidence="7" type="primary">glxR_2</name>
    <name evidence="7" type="ORF">Pla123a_43700</name>
</gene>
<keyword evidence="8" id="KW-1185">Reference proteome</keyword>
<dbReference type="EC" id="1.1.1.60" evidence="7"/>
<organism evidence="7 8">
    <name type="scientific">Posidoniimonas polymericola</name>
    <dbReference type="NCBI Taxonomy" id="2528002"/>
    <lineage>
        <taxon>Bacteria</taxon>
        <taxon>Pseudomonadati</taxon>
        <taxon>Planctomycetota</taxon>
        <taxon>Planctomycetia</taxon>
        <taxon>Pirellulales</taxon>
        <taxon>Lacipirellulaceae</taxon>
        <taxon>Posidoniimonas</taxon>
    </lineage>
</organism>
<dbReference type="PANTHER" id="PTHR43060:SF15">
    <property type="entry name" value="3-HYDROXYISOBUTYRATE DEHYDROGENASE-LIKE 1, MITOCHONDRIAL-RELATED"/>
    <property type="match status" value="1"/>
</dbReference>
<feature type="active site" evidence="3">
    <location>
        <position position="181"/>
    </location>
</feature>
<name>A0A5C5XWQ8_9BACT</name>
<feature type="domain" description="3-hydroxyisobutyrate dehydrogenase-like NAD-binding" evidence="6">
    <location>
        <begin position="175"/>
        <end position="294"/>
    </location>
</feature>
<evidence type="ECO:0000259" key="6">
    <source>
        <dbReference type="Pfam" id="PF14833"/>
    </source>
</evidence>
<evidence type="ECO:0000313" key="8">
    <source>
        <dbReference type="Proteomes" id="UP000318478"/>
    </source>
</evidence>
<dbReference type="GO" id="GO:0051287">
    <property type="term" value="F:NAD binding"/>
    <property type="evidence" value="ECO:0007669"/>
    <property type="project" value="InterPro"/>
</dbReference>
<dbReference type="Proteomes" id="UP000318478">
    <property type="component" value="Unassembled WGS sequence"/>
</dbReference>
<keyword evidence="4" id="KW-0812">Transmembrane</keyword>
<dbReference type="InterPro" id="IPR008927">
    <property type="entry name" value="6-PGluconate_DH-like_C_sf"/>
</dbReference>
<dbReference type="Gene3D" id="1.10.1040.10">
    <property type="entry name" value="N-(1-d-carboxylethyl)-l-norvaline Dehydrogenase, domain 2"/>
    <property type="match status" value="1"/>
</dbReference>
<evidence type="ECO:0000259" key="5">
    <source>
        <dbReference type="Pfam" id="PF03446"/>
    </source>
</evidence>
<keyword evidence="1 7" id="KW-0560">Oxidoreductase</keyword>
<keyword evidence="2" id="KW-0520">NAD</keyword>
<dbReference type="SUPFAM" id="SSF51735">
    <property type="entry name" value="NAD(P)-binding Rossmann-fold domains"/>
    <property type="match status" value="1"/>
</dbReference>
<dbReference type="Gene3D" id="3.40.50.720">
    <property type="entry name" value="NAD(P)-binding Rossmann-like Domain"/>
    <property type="match status" value="1"/>
</dbReference>
<dbReference type="SUPFAM" id="SSF48179">
    <property type="entry name" value="6-phosphogluconate dehydrogenase C-terminal domain-like"/>
    <property type="match status" value="1"/>
</dbReference>
<evidence type="ECO:0000256" key="2">
    <source>
        <dbReference type="ARBA" id="ARBA00023027"/>
    </source>
</evidence>
<proteinExistence type="predicted"/>
<keyword evidence="4" id="KW-0472">Membrane</keyword>
<dbReference type="PIRSF" id="PIRSF000103">
    <property type="entry name" value="HIBADH"/>
    <property type="match status" value="1"/>
</dbReference>
<evidence type="ECO:0000256" key="1">
    <source>
        <dbReference type="ARBA" id="ARBA00023002"/>
    </source>
</evidence>
<evidence type="ECO:0000256" key="3">
    <source>
        <dbReference type="PIRSR" id="PIRSR000103-1"/>
    </source>
</evidence>
<dbReference type="InterPro" id="IPR015815">
    <property type="entry name" value="HIBADH-related"/>
</dbReference>
<dbReference type="Pfam" id="PF03446">
    <property type="entry name" value="NAD_binding_2"/>
    <property type="match status" value="1"/>
</dbReference>
<keyword evidence="4" id="KW-1133">Transmembrane helix</keyword>
<dbReference type="AlphaFoldDB" id="A0A5C5XWQ8"/>
<dbReference type="Pfam" id="PF14833">
    <property type="entry name" value="NAD_binding_11"/>
    <property type="match status" value="1"/>
</dbReference>
<dbReference type="InterPro" id="IPR036291">
    <property type="entry name" value="NAD(P)-bd_dom_sf"/>
</dbReference>
<feature type="domain" description="6-phosphogluconate dehydrogenase NADP-binding" evidence="5">
    <location>
        <begin position="14"/>
        <end position="172"/>
    </location>
</feature>
<protein>
    <submittedName>
        <fullName evidence="7">2-hydroxy-3-oxopropionate reductase</fullName>
        <ecNumber evidence="7">1.1.1.60</ecNumber>
    </submittedName>
</protein>
<dbReference type="PANTHER" id="PTHR43060">
    <property type="entry name" value="3-HYDROXYISOBUTYRATE DEHYDROGENASE-LIKE 1, MITOCHONDRIAL-RELATED"/>
    <property type="match status" value="1"/>
</dbReference>
<feature type="transmembrane region" description="Helical" evidence="4">
    <location>
        <begin position="12"/>
        <end position="31"/>
    </location>
</feature>
<dbReference type="InterPro" id="IPR006115">
    <property type="entry name" value="6PGDH_NADP-bd"/>
</dbReference>
<comment type="caution">
    <text evidence="7">The sequence shown here is derived from an EMBL/GenBank/DDBJ whole genome shotgun (WGS) entry which is preliminary data.</text>
</comment>
<evidence type="ECO:0000256" key="4">
    <source>
        <dbReference type="SAM" id="Phobius"/>
    </source>
</evidence>
<evidence type="ECO:0000313" key="7">
    <source>
        <dbReference type="EMBL" id="TWT66941.1"/>
    </source>
</evidence>